<dbReference type="AlphaFoldDB" id="A0A286IFN2"/>
<evidence type="ECO:0000313" key="3">
    <source>
        <dbReference type="Proteomes" id="UP000219465"/>
    </source>
</evidence>
<dbReference type="EMBL" id="OCPC01000007">
    <property type="protein sequence ID" value="SOE18955.1"/>
    <property type="molecule type" value="Genomic_DNA"/>
</dbReference>
<accession>A0A286IFN2</accession>
<sequence>MMLAIPPVARIGPWIIFGLQPRLGMSGIRVVPSIAVLAMEKPGRRGKDRSAAERKTEQPAAGSAGAFVQCVEYPGRKTAVKQQLFHDREQRHGL</sequence>
<evidence type="ECO:0000256" key="1">
    <source>
        <dbReference type="SAM" id="MobiDB-lite"/>
    </source>
</evidence>
<name>A0A286IFN2_9HYPH</name>
<dbReference type="Proteomes" id="UP000219465">
    <property type="component" value="Unassembled WGS sequence"/>
</dbReference>
<feature type="compositionally biased region" description="Basic and acidic residues" evidence="1">
    <location>
        <begin position="42"/>
        <end position="57"/>
    </location>
</feature>
<reference evidence="3" key="1">
    <citation type="submission" date="2017-08" db="EMBL/GenBank/DDBJ databases">
        <authorList>
            <person name="Varghese N."/>
            <person name="Submissions S."/>
        </authorList>
    </citation>
    <scope>NUCLEOTIDE SEQUENCE [LARGE SCALE GENOMIC DNA]</scope>
    <source>
        <strain evidence="3">KCTC 23107</strain>
    </source>
</reference>
<gene>
    <name evidence="2" type="ORF">SAMN05877838_3904</name>
</gene>
<organism evidence="2 3">
    <name type="scientific">Hoeflea halophila</name>
    <dbReference type="NCBI Taxonomy" id="714899"/>
    <lineage>
        <taxon>Bacteria</taxon>
        <taxon>Pseudomonadati</taxon>
        <taxon>Pseudomonadota</taxon>
        <taxon>Alphaproteobacteria</taxon>
        <taxon>Hyphomicrobiales</taxon>
        <taxon>Rhizobiaceae</taxon>
        <taxon>Hoeflea</taxon>
    </lineage>
</organism>
<evidence type="ECO:0000313" key="2">
    <source>
        <dbReference type="EMBL" id="SOE18955.1"/>
    </source>
</evidence>
<dbReference type="RefSeq" id="WP_244577971.1">
    <property type="nucleotide sequence ID" value="NZ_OCPC01000007.1"/>
</dbReference>
<feature type="region of interest" description="Disordered" evidence="1">
    <location>
        <begin position="42"/>
        <end position="64"/>
    </location>
</feature>
<proteinExistence type="predicted"/>
<protein>
    <submittedName>
        <fullName evidence="2">Uncharacterized protein</fullName>
    </submittedName>
</protein>
<keyword evidence="3" id="KW-1185">Reference proteome</keyword>